<keyword evidence="3" id="KW-1185">Reference proteome</keyword>
<dbReference type="EMBL" id="NIRI02000042">
    <property type="protein sequence ID" value="KAG5448065.1"/>
    <property type="molecule type" value="Genomic_DNA"/>
</dbReference>
<dbReference type="AlphaFoldDB" id="A0A8T1MGV0"/>
<comment type="caution">
    <text evidence="2">The sequence shown here is derived from an EMBL/GenBank/DDBJ whole genome shotgun (WGS) entry which is preliminary data.</text>
</comment>
<protein>
    <submittedName>
        <fullName evidence="2">Uncharacterized protein</fullName>
    </submittedName>
</protein>
<accession>A0A8T1MGV0</accession>
<dbReference type="OrthoDB" id="6273234at2759"/>
<gene>
    <name evidence="2" type="ORF">CSKR_200659</name>
</gene>
<name>A0A8T1MGV0_CLOSI</name>
<dbReference type="Proteomes" id="UP000286415">
    <property type="component" value="Unassembled WGS sequence"/>
</dbReference>
<keyword evidence="1" id="KW-1133">Transmembrane helix</keyword>
<evidence type="ECO:0000256" key="1">
    <source>
        <dbReference type="SAM" id="Phobius"/>
    </source>
</evidence>
<evidence type="ECO:0000313" key="3">
    <source>
        <dbReference type="Proteomes" id="UP000286415"/>
    </source>
</evidence>
<proteinExistence type="predicted"/>
<feature type="non-terminal residue" evidence="2">
    <location>
        <position position="264"/>
    </location>
</feature>
<keyword evidence="1" id="KW-0812">Transmembrane</keyword>
<reference evidence="2 3" key="1">
    <citation type="journal article" date="2018" name="Biotechnol. Adv.">
        <title>Improved genomic resources and new bioinformatic workflow for the carcinogenic parasite Clonorchis sinensis: Biotechnological implications.</title>
        <authorList>
            <person name="Wang D."/>
            <person name="Korhonen P.K."/>
            <person name="Gasser R.B."/>
            <person name="Young N.D."/>
        </authorList>
    </citation>
    <scope>NUCLEOTIDE SEQUENCE [LARGE SCALE GENOMIC DNA]</scope>
    <source>
        <strain evidence="2">Cs-k2</strain>
    </source>
</reference>
<organism evidence="2 3">
    <name type="scientific">Clonorchis sinensis</name>
    <name type="common">Chinese liver fluke</name>
    <dbReference type="NCBI Taxonomy" id="79923"/>
    <lineage>
        <taxon>Eukaryota</taxon>
        <taxon>Metazoa</taxon>
        <taxon>Spiralia</taxon>
        <taxon>Lophotrochozoa</taxon>
        <taxon>Platyhelminthes</taxon>
        <taxon>Trematoda</taxon>
        <taxon>Digenea</taxon>
        <taxon>Opisthorchiida</taxon>
        <taxon>Opisthorchiata</taxon>
        <taxon>Opisthorchiidae</taxon>
        <taxon>Clonorchis</taxon>
    </lineage>
</organism>
<reference evidence="2 3" key="2">
    <citation type="journal article" date="2021" name="Genomics">
        <title>High-quality reference genome for Clonorchis sinensis.</title>
        <authorList>
            <person name="Young N.D."/>
            <person name="Stroehlein A.J."/>
            <person name="Kinkar L."/>
            <person name="Wang T."/>
            <person name="Sohn W.M."/>
            <person name="Chang B.C.H."/>
            <person name="Kaur P."/>
            <person name="Weisz D."/>
            <person name="Dudchenko O."/>
            <person name="Aiden E.L."/>
            <person name="Korhonen P.K."/>
            <person name="Gasser R.B."/>
        </authorList>
    </citation>
    <scope>NUCLEOTIDE SEQUENCE [LARGE SCALE GENOMIC DNA]</scope>
    <source>
        <strain evidence="2">Cs-k2</strain>
    </source>
</reference>
<keyword evidence="1" id="KW-0472">Membrane</keyword>
<feature type="transmembrane region" description="Helical" evidence="1">
    <location>
        <begin position="130"/>
        <end position="151"/>
    </location>
</feature>
<sequence length="264" mass="29991">MLDVSNKELYIHPYLYSCPAIREPISTRLSHGFLNRALAKPYCTLTDNSFPATEFRRHSSNQKSTCTSKISEIHLLAQPSLTGTIASVPIKREAAQPTLQFHSVSRTTSSSFRHLFSLSRKPTRYFTCRFFHTFVLSFVFLLANLVDVAAFPTKPGFSQTLVTTSPFRQLSIDKLDTAKTKTSATDGLFTSPDLELSIHANYTNSDRPFLKLFMRSERKRRSLEYYMSKARTPLTLISKALNPKFRLHVTDAGEVHLFTHSENT</sequence>
<evidence type="ECO:0000313" key="2">
    <source>
        <dbReference type="EMBL" id="KAG5448065.1"/>
    </source>
</evidence>